<dbReference type="EMBL" id="VDUX01000003">
    <property type="protein sequence ID" value="TXL61182.1"/>
    <property type="molecule type" value="Genomic_DNA"/>
</dbReference>
<gene>
    <name evidence="1" type="ORF">FHP06_07020</name>
</gene>
<organism evidence="1 2">
    <name type="scientific">Aeromicrobium terrae</name>
    <dbReference type="NCBI Taxonomy" id="2498846"/>
    <lineage>
        <taxon>Bacteria</taxon>
        <taxon>Bacillati</taxon>
        <taxon>Actinomycetota</taxon>
        <taxon>Actinomycetes</taxon>
        <taxon>Propionibacteriales</taxon>
        <taxon>Nocardioidaceae</taxon>
        <taxon>Aeromicrobium</taxon>
    </lineage>
</organism>
<comment type="caution">
    <text evidence="1">The sequence shown here is derived from an EMBL/GenBank/DDBJ whole genome shotgun (WGS) entry which is preliminary data.</text>
</comment>
<dbReference type="RefSeq" id="WP_147685243.1">
    <property type="nucleotide sequence ID" value="NZ_VDUX01000003.1"/>
</dbReference>
<keyword evidence="2" id="KW-1185">Reference proteome</keyword>
<accession>A0A5C8NIY6</accession>
<dbReference type="Proteomes" id="UP000321571">
    <property type="component" value="Unassembled WGS sequence"/>
</dbReference>
<dbReference type="InterPro" id="IPR029063">
    <property type="entry name" value="SAM-dependent_MTases_sf"/>
</dbReference>
<dbReference type="Pfam" id="PF13578">
    <property type="entry name" value="Methyltransf_24"/>
    <property type="match status" value="1"/>
</dbReference>
<evidence type="ECO:0000313" key="1">
    <source>
        <dbReference type="EMBL" id="TXL61182.1"/>
    </source>
</evidence>
<name>A0A5C8NIY6_9ACTN</name>
<dbReference type="AlphaFoldDB" id="A0A5C8NIY6"/>
<dbReference type="PANTHER" id="PTHR43167:SF1">
    <property type="entry name" value="PUTATIVE (AFU_ORTHOLOGUE AFUA_6G01830)-RELATED"/>
    <property type="match status" value="1"/>
</dbReference>
<dbReference type="CDD" id="cd02440">
    <property type="entry name" value="AdoMet_MTases"/>
    <property type="match status" value="1"/>
</dbReference>
<dbReference type="SUPFAM" id="SSF53335">
    <property type="entry name" value="S-adenosyl-L-methionine-dependent methyltransferases"/>
    <property type="match status" value="1"/>
</dbReference>
<proteinExistence type="predicted"/>
<sequence>MSAPADVPALVASTLDLSRQRGFITSTRHETGRLLAALAASREGTLAELGTGCGVGSAWLSSGARKGARIVTAEVDPALAEEVQKLFADVENVDVVAGDWTTLEQYAPFSLLFVDVREVMESIDVLADLLETGGIAVLDDFEPSTSWPPIVDGQVDGVREQWLTDDRFTAVEMLIDPDASLLIATRR</sequence>
<protein>
    <submittedName>
        <fullName evidence="1">Cytidine deaminase</fullName>
    </submittedName>
</protein>
<dbReference type="OrthoDB" id="484536at2"/>
<evidence type="ECO:0000313" key="2">
    <source>
        <dbReference type="Proteomes" id="UP000321571"/>
    </source>
</evidence>
<reference evidence="1 2" key="1">
    <citation type="submission" date="2019-06" db="EMBL/GenBank/DDBJ databases">
        <title>Aeromicrobium sp. nov., isolated from a maize field.</title>
        <authorList>
            <person name="Lin S.-Y."/>
            <person name="Tsai C.-F."/>
            <person name="Young C.-C."/>
        </authorList>
    </citation>
    <scope>NUCLEOTIDE SEQUENCE [LARGE SCALE GENOMIC DNA]</scope>
    <source>
        <strain evidence="1 2">CC-CFT486</strain>
    </source>
</reference>
<dbReference type="Gene3D" id="3.40.50.150">
    <property type="entry name" value="Vaccinia Virus protein VP39"/>
    <property type="match status" value="1"/>
</dbReference>
<dbReference type="PANTHER" id="PTHR43167">
    <property type="entry name" value="PUTATIVE (AFU_ORTHOLOGUE AFUA_6G01830)-RELATED"/>
    <property type="match status" value="1"/>
</dbReference>